<proteinExistence type="predicted"/>
<reference evidence="1" key="1">
    <citation type="journal article" date="2015" name="Nature">
        <title>Complex archaea that bridge the gap between prokaryotes and eukaryotes.</title>
        <authorList>
            <person name="Spang A."/>
            <person name="Saw J.H."/>
            <person name="Jorgensen S.L."/>
            <person name="Zaremba-Niedzwiedzka K."/>
            <person name="Martijn J."/>
            <person name="Lind A.E."/>
            <person name="van Eijk R."/>
            <person name="Schleper C."/>
            <person name="Guy L."/>
            <person name="Ettema T.J."/>
        </authorList>
    </citation>
    <scope>NUCLEOTIDE SEQUENCE</scope>
</reference>
<dbReference type="AlphaFoldDB" id="A0A0F9WQ28"/>
<sequence length="87" mass="9256">MPTRMANAKITQMGTPIHFARSENQENGFIIIMLLQNARRGEEHINSPPGGPQTTCVSSRNASLPCLQSPGFHPTAEAEAEVAAAVG</sequence>
<organism evidence="1">
    <name type="scientific">marine sediment metagenome</name>
    <dbReference type="NCBI Taxonomy" id="412755"/>
    <lineage>
        <taxon>unclassified sequences</taxon>
        <taxon>metagenomes</taxon>
        <taxon>ecological metagenomes</taxon>
    </lineage>
</organism>
<gene>
    <name evidence="1" type="ORF">LCGC14_0326350</name>
</gene>
<comment type="caution">
    <text evidence="1">The sequence shown here is derived from an EMBL/GenBank/DDBJ whole genome shotgun (WGS) entry which is preliminary data.</text>
</comment>
<protein>
    <submittedName>
        <fullName evidence="1">Uncharacterized protein</fullName>
    </submittedName>
</protein>
<dbReference type="EMBL" id="LAZR01000225">
    <property type="protein sequence ID" value="KKN80828.1"/>
    <property type="molecule type" value="Genomic_DNA"/>
</dbReference>
<evidence type="ECO:0000313" key="1">
    <source>
        <dbReference type="EMBL" id="KKN80828.1"/>
    </source>
</evidence>
<accession>A0A0F9WQ28</accession>
<name>A0A0F9WQ28_9ZZZZ</name>